<evidence type="ECO:0000313" key="2">
    <source>
        <dbReference type="EMBL" id="AUX20784.1"/>
    </source>
</evidence>
<gene>
    <name evidence="6" type="ORF">SOCE26_038450</name>
    <name evidence="7" type="ORF">SOCE26_084350</name>
    <name evidence="2" type="ORF">SOCEGT47_012580</name>
    <name evidence="3" type="ORF">SOCEGT47_039120</name>
    <name evidence="4" type="ORF">SOCEGT47_039900</name>
    <name evidence="5" type="ORF">SOCEGT47_052410</name>
</gene>
<dbReference type="EMBL" id="CP012673">
    <property type="protein sequence ID" value="AUX42414.1"/>
    <property type="molecule type" value="Genomic_DNA"/>
</dbReference>
<dbReference type="RefSeq" id="WP_104981234.1">
    <property type="nucleotide sequence ID" value="NZ_CP012670.1"/>
</dbReference>
<sequence length="119" mass="13384">MPKPGKRRKFSAAEKLRIVREAAACTQRGDIEALLRREGIYSSLLAAWRKQLALHGSEALAERKPGRKPKQDAKDRRIAELEKRSARLEEKLALAEKLIDLQKKVSAILGVNLTTDGER</sequence>
<dbReference type="GO" id="GO:0004803">
    <property type="term" value="F:transposase activity"/>
    <property type="evidence" value="ECO:0007669"/>
    <property type="project" value="InterPro"/>
</dbReference>
<dbReference type="OrthoDB" id="7282227at2"/>
<dbReference type="Pfam" id="PF01527">
    <property type="entry name" value="HTH_Tnp_1"/>
    <property type="match status" value="1"/>
</dbReference>
<dbReference type="Proteomes" id="UP000295781">
    <property type="component" value="Chromosome"/>
</dbReference>
<dbReference type="EMBL" id="CP012670">
    <property type="protein sequence ID" value="AUX24702.1"/>
    <property type="molecule type" value="Genomic_DNA"/>
</dbReference>
<feature type="coiled-coil region" evidence="1">
    <location>
        <begin position="71"/>
        <end position="98"/>
    </location>
</feature>
<evidence type="ECO:0000313" key="4">
    <source>
        <dbReference type="EMBL" id="AUX23464.1"/>
    </source>
</evidence>
<evidence type="ECO:0000256" key="1">
    <source>
        <dbReference type="SAM" id="Coils"/>
    </source>
</evidence>
<dbReference type="EMBL" id="CP012670">
    <property type="protein sequence ID" value="AUX23387.1"/>
    <property type="molecule type" value="Genomic_DNA"/>
</dbReference>
<reference evidence="8 9" key="1">
    <citation type="submission" date="2015-09" db="EMBL/GenBank/DDBJ databases">
        <title>Sorangium comparison.</title>
        <authorList>
            <person name="Zaburannyi N."/>
            <person name="Bunk B."/>
            <person name="Overmann J."/>
            <person name="Mueller R."/>
        </authorList>
    </citation>
    <scope>NUCLEOTIDE SEQUENCE [LARGE SCALE GENOMIC DNA]</scope>
    <source>
        <strain evidence="6 8">So ce26</strain>
        <strain evidence="2 9">So ceGT47</strain>
    </source>
</reference>
<protein>
    <recommendedName>
        <fullName evidence="10">Transposase</fullName>
    </recommendedName>
</protein>
<name>A0A2L0ET06_SORCE</name>
<dbReference type="AlphaFoldDB" id="A0A2L0ET06"/>
<evidence type="ECO:0000313" key="8">
    <source>
        <dbReference type="Proteomes" id="UP000238348"/>
    </source>
</evidence>
<dbReference type="SUPFAM" id="SSF46689">
    <property type="entry name" value="Homeodomain-like"/>
    <property type="match status" value="1"/>
</dbReference>
<dbReference type="InterPro" id="IPR002514">
    <property type="entry name" value="Transposase_8"/>
</dbReference>
<dbReference type="GO" id="GO:0006313">
    <property type="term" value="P:DNA transposition"/>
    <property type="evidence" value="ECO:0007669"/>
    <property type="project" value="InterPro"/>
</dbReference>
<dbReference type="EMBL" id="CP012670">
    <property type="protein sequence ID" value="AUX20784.1"/>
    <property type="molecule type" value="Genomic_DNA"/>
</dbReference>
<dbReference type="EMBL" id="CP012670">
    <property type="protein sequence ID" value="AUX23464.1"/>
    <property type="molecule type" value="Genomic_DNA"/>
</dbReference>
<evidence type="ECO:0000313" key="7">
    <source>
        <dbReference type="EMBL" id="AUX46925.1"/>
    </source>
</evidence>
<organism evidence="6 8">
    <name type="scientific">Sorangium cellulosum</name>
    <name type="common">Polyangium cellulosum</name>
    <dbReference type="NCBI Taxonomy" id="56"/>
    <lineage>
        <taxon>Bacteria</taxon>
        <taxon>Pseudomonadati</taxon>
        <taxon>Myxococcota</taxon>
        <taxon>Polyangia</taxon>
        <taxon>Polyangiales</taxon>
        <taxon>Polyangiaceae</taxon>
        <taxon>Sorangium</taxon>
    </lineage>
</organism>
<evidence type="ECO:0000313" key="6">
    <source>
        <dbReference type="EMBL" id="AUX42414.1"/>
    </source>
</evidence>
<dbReference type="InterPro" id="IPR009057">
    <property type="entry name" value="Homeodomain-like_sf"/>
</dbReference>
<evidence type="ECO:0000313" key="5">
    <source>
        <dbReference type="EMBL" id="AUX24702.1"/>
    </source>
</evidence>
<proteinExistence type="predicted"/>
<evidence type="ECO:0008006" key="10">
    <source>
        <dbReference type="Google" id="ProtNLM"/>
    </source>
</evidence>
<dbReference type="Proteomes" id="UP000238348">
    <property type="component" value="Chromosome"/>
</dbReference>
<evidence type="ECO:0000313" key="3">
    <source>
        <dbReference type="EMBL" id="AUX23387.1"/>
    </source>
</evidence>
<dbReference type="GO" id="GO:0003677">
    <property type="term" value="F:DNA binding"/>
    <property type="evidence" value="ECO:0007669"/>
    <property type="project" value="InterPro"/>
</dbReference>
<dbReference type="EMBL" id="CP012673">
    <property type="protein sequence ID" value="AUX46925.1"/>
    <property type="molecule type" value="Genomic_DNA"/>
</dbReference>
<accession>A0A2L0ET06</accession>
<keyword evidence="1" id="KW-0175">Coiled coil</keyword>
<evidence type="ECO:0000313" key="9">
    <source>
        <dbReference type="Proteomes" id="UP000295781"/>
    </source>
</evidence>